<evidence type="ECO:0000313" key="5">
    <source>
        <dbReference type="Proteomes" id="UP000018144"/>
    </source>
</evidence>
<dbReference type="InterPro" id="IPR006767">
    <property type="entry name" value="Cwf19-like_C_dom-2"/>
</dbReference>
<protein>
    <submittedName>
        <fullName evidence="4">Similar to CWF19-like protein 1 homolog acc. no. O16216</fullName>
    </submittedName>
</protein>
<dbReference type="eggNOG" id="KOG2476">
    <property type="taxonomic scope" value="Eukaryota"/>
</dbReference>
<feature type="compositionally biased region" description="Acidic residues" evidence="1">
    <location>
        <begin position="444"/>
        <end position="454"/>
    </location>
</feature>
<evidence type="ECO:0000259" key="3">
    <source>
        <dbReference type="Pfam" id="PF04677"/>
    </source>
</evidence>
<dbReference type="InterPro" id="IPR040194">
    <property type="entry name" value="Cwf19-like"/>
</dbReference>
<name>U4LR08_PYROM</name>
<feature type="domain" description="Cwf19-like C-terminal" evidence="3">
    <location>
        <begin position="303"/>
        <end position="429"/>
    </location>
</feature>
<proteinExistence type="predicted"/>
<sequence>MASKILVVGAIKGRFAEVIPKLTALHAKQSFAFAVLTGDVLSSEAPDDLLNGELRFPLPTYFTLGTSPLPSAVINRIDNNAGEVVENLFYLGKRGSIKTSEGIRIVAVGGSYDPNLTVSAEKAEETKHLPFYTTTEINSLKGVNQADILISNEFPLGFGKGSANAPKDITGSKPLADLVRHLRPRYHFTSSESYYEREPYINDVRKDEASVITSRFYSLAPWGNAEKQKAVFAFSLDPSQPTTVATNATACPYEDPRPHGNRKRPAEGSSEGTFFWGDHTSGHGGEGRGNRRRKHNAPRPPPGPDACFFCLSYPALEKHLIVSIGNEAYLTTAKGPLTSATTNPKTLPFSSHIIIIPFSHTPTLNGIEDGETRNNTRSEMVKYKQAVEKMLKARGCGAVTFEIRRANGVHAHWQVVPVREELMHVVDDAFEKLAKESTGRGFEDVEASSEEGAEEEAHGGDAFTYWTSDREGGKELRLGGDEYFDLQFGRRALANVLGTGRERGNWRDCVMPIEEESKDAKEFKEAFKEFDFSLEE</sequence>
<dbReference type="OrthoDB" id="444325at2759"/>
<dbReference type="GO" id="GO:0000398">
    <property type="term" value="P:mRNA splicing, via spliceosome"/>
    <property type="evidence" value="ECO:0007669"/>
    <property type="project" value="TreeGrafter"/>
</dbReference>
<dbReference type="AlphaFoldDB" id="U4LR08"/>
<dbReference type="Pfam" id="PF04676">
    <property type="entry name" value="CwfJ_C_2"/>
    <property type="match status" value="1"/>
</dbReference>
<gene>
    <name evidence="4" type="ORF">PCON_03577</name>
</gene>
<evidence type="ECO:0000313" key="4">
    <source>
        <dbReference type="EMBL" id="CCX34365.1"/>
    </source>
</evidence>
<feature type="region of interest" description="Disordered" evidence="1">
    <location>
        <begin position="440"/>
        <end position="462"/>
    </location>
</feature>
<dbReference type="CDD" id="cd07380">
    <property type="entry name" value="MPP_CWF19_N"/>
    <property type="match status" value="1"/>
</dbReference>
<dbReference type="InterPro" id="IPR036265">
    <property type="entry name" value="HIT-like_sf"/>
</dbReference>
<dbReference type="PANTHER" id="PTHR12072:SF4">
    <property type="entry name" value="CWF19-LIKE PROTEIN 1"/>
    <property type="match status" value="1"/>
</dbReference>
<reference evidence="4 5" key="1">
    <citation type="journal article" date="2013" name="PLoS Genet.">
        <title>The genome and development-dependent transcriptomes of Pyronema confluens: a window into fungal evolution.</title>
        <authorList>
            <person name="Traeger S."/>
            <person name="Altegoer F."/>
            <person name="Freitag M."/>
            <person name="Gabaldon T."/>
            <person name="Kempken F."/>
            <person name="Kumar A."/>
            <person name="Marcet-Houben M."/>
            <person name="Poggeler S."/>
            <person name="Stajich J.E."/>
            <person name="Nowrousian M."/>
        </authorList>
    </citation>
    <scope>NUCLEOTIDE SEQUENCE [LARGE SCALE GENOMIC DNA]</scope>
    <source>
        <strain evidence="5">CBS 100304</strain>
        <tissue evidence="4">Vegetative mycelium</tissue>
    </source>
</reference>
<dbReference type="Pfam" id="PF04677">
    <property type="entry name" value="CwfJ_C_1"/>
    <property type="match status" value="1"/>
</dbReference>
<dbReference type="InterPro" id="IPR006768">
    <property type="entry name" value="Cwf19-like_C_dom-1"/>
</dbReference>
<dbReference type="EMBL" id="HF936526">
    <property type="protein sequence ID" value="CCX34365.1"/>
    <property type="molecule type" value="Genomic_DNA"/>
</dbReference>
<dbReference type="Gene3D" id="3.30.428.10">
    <property type="entry name" value="HIT-like"/>
    <property type="match status" value="1"/>
</dbReference>
<evidence type="ECO:0000259" key="2">
    <source>
        <dbReference type="Pfam" id="PF04676"/>
    </source>
</evidence>
<feature type="region of interest" description="Disordered" evidence="1">
    <location>
        <begin position="248"/>
        <end position="301"/>
    </location>
</feature>
<dbReference type="OMA" id="IVPITHY"/>
<dbReference type="Proteomes" id="UP000018144">
    <property type="component" value="Unassembled WGS sequence"/>
</dbReference>
<keyword evidence="5" id="KW-1185">Reference proteome</keyword>
<dbReference type="GO" id="GO:0061632">
    <property type="term" value="F:RNA lariat debranching enzyme activator activity"/>
    <property type="evidence" value="ECO:0007669"/>
    <property type="project" value="TreeGrafter"/>
</dbReference>
<organism evidence="4 5">
    <name type="scientific">Pyronema omphalodes (strain CBS 100304)</name>
    <name type="common">Pyronema confluens</name>
    <dbReference type="NCBI Taxonomy" id="1076935"/>
    <lineage>
        <taxon>Eukaryota</taxon>
        <taxon>Fungi</taxon>
        <taxon>Dikarya</taxon>
        <taxon>Ascomycota</taxon>
        <taxon>Pezizomycotina</taxon>
        <taxon>Pezizomycetes</taxon>
        <taxon>Pezizales</taxon>
        <taxon>Pyronemataceae</taxon>
        <taxon>Pyronema</taxon>
    </lineage>
</organism>
<feature type="domain" description="Cwf19-like protein C-terminal" evidence="2">
    <location>
        <begin position="481"/>
        <end position="532"/>
    </location>
</feature>
<dbReference type="SUPFAM" id="SSF54197">
    <property type="entry name" value="HIT-like"/>
    <property type="match status" value="1"/>
</dbReference>
<evidence type="ECO:0000256" key="1">
    <source>
        <dbReference type="SAM" id="MobiDB-lite"/>
    </source>
</evidence>
<dbReference type="PANTHER" id="PTHR12072">
    <property type="entry name" value="CWF19, CELL CYCLE CONTROL PROTEIN"/>
    <property type="match status" value="1"/>
</dbReference>
<dbReference type="STRING" id="1076935.U4LR08"/>
<accession>U4LR08</accession>
<dbReference type="GO" id="GO:0071014">
    <property type="term" value="C:post-mRNA release spliceosomal complex"/>
    <property type="evidence" value="ECO:0007669"/>
    <property type="project" value="TreeGrafter"/>
</dbReference>